<proteinExistence type="inferred from homology"/>
<feature type="compositionally biased region" description="Basic and acidic residues" evidence="2">
    <location>
        <begin position="109"/>
        <end position="124"/>
    </location>
</feature>
<dbReference type="Proteomes" id="UP001187192">
    <property type="component" value="Unassembled WGS sequence"/>
</dbReference>
<feature type="compositionally biased region" description="Basic and acidic residues" evidence="2">
    <location>
        <begin position="370"/>
        <end position="380"/>
    </location>
</feature>
<feature type="compositionally biased region" description="Polar residues" evidence="2">
    <location>
        <begin position="240"/>
        <end position="249"/>
    </location>
</feature>
<feature type="compositionally biased region" description="Basic and acidic residues" evidence="2">
    <location>
        <begin position="403"/>
        <end position="418"/>
    </location>
</feature>
<evidence type="ECO:0000313" key="5">
    <source>
        <dbReference type="Proteomes" id="UP001187192"/>
    </source>
</evidence>
<organism evidence="4 5">
    <name type="scientific">Ficus carica</name>
    <name type="common">Common fig</name>
    <dbReference type="NCBI Taxonomy" id="3494"/>
    <lineage>
        <taxon>Eukaryota</taxon>
        <taxon>Viridiplantae</taxon>
        <taxon>Streptophyta</taxon>
        <taxon>Embryophyta</taxon>
        <taxon>Tracheophyta</taxon>
        <taxon>Spermatophyta</taxon>
        <taxon>Magnoliopsida</taxon>
        <taxon>eudicotyledons</taxon>
        <taxon>Gunneridae</taxon>
        <taxon>Pentapetalae</taxon>
        <taxon>rosids</taxon>
        <taxon>fabids</taxon>
        <taxon>Rosales</taxon>
        <taxon>Moraceae</taxon>
        <taxon>Ficeae</taxon>
        <taxon>Ficus</taxon>
    </lineage>
</organism>
<dbReference type="EMBL" id="BTGU01000013">
    <property type="protein sequence ID" value="GMN41960.1"/>
    <property type="molecule type" value="Genomic_DNA"/>
</dbReference>
<feature type="region of interest" description="Disordered" evidence="2">
    <location>
        <begin position="397"/>
        <end position="418"/>
    </location>
</feature>
<sequence>MNNLFRQTRFSGFGQRKKEESGSGWDQSISPQQTQSSKDKKKEQSWTNWFRRPFSVQMSRDYDPNNGDEHAIAVAAAAYAIISLGESRTPDQKQRKEEPGISAITTRHKKEDRTIAFSEADRGSNRFSDGSSKSSENPDTKVPVTAAPDITKPEKALPPAPSVRKPPSSVDKQPVGSLKQSGEIVKHGRRTSKPDLPTSAKPAETASSVDKQPVGSFKQSSVSLKHEGGTSKPDFPTSAKPAQTPSSVDKQPVGSFKQSSVSFKQGNGTSKLDLPTNAKPAHAPSSVDKKPSRSLKPGSLTSKPNLPTTAKPAPPPAEPRRPMGPGTEKSQADIWEESALARITERYYKQKTIIHDWEDKKKKKAKRRLDKHERELEGKRAKAMKRYHSEMHNIDQAAGGARAKAEEKKRNDVFKFQG</sequence>
<feature type="compositionally biased region" description="Polar residues" evidence="2">
    <location>
        <begin position="1"/>
        <end position="10"/>
    </location>
</feature>
<evidence type="ECO:0000259" key="3">
    <source>
        <dbReference type="Pfam" id="PF03763"/>
    </source>
</evidence>
<protein>
    <recommendedName>
        <fullName evidence="3">Remorin C-terminal domain-containing protein</fullName>
    </recommendedName>
</protein>
<dbReference type="InterPro" id="IPR005516">
    <property type="entry name" value="Remorin_C"/>
</dbReference>
<dbReference type="Pfam" id="PF03763">
    <property type="entry name" value="Remorin_C"/>
    <property type="match status" value="1"/>
</dbReference>
<keyword evidence="5" id="KW-1185">Reference proteome</keyword>
<accession>A0AA87ZY83</accession>
<feature type="region of interest" description="Disordered" evidence="2">
    <location>
        <begin position="85"/>
        <end position="336"/>
    </location>
</feature>
<comment type="caution">
    <text evidence="4">The sequence shown here is derived from an EMBL/GenBank/DDBJ whole genome shotgun (WGS) entry which is preliminary data.</text>
</comment>
<dbReference type="AlphaFoldDB" id="A0AA87ZY83"/>
<dbReference type="PANTHER" id="PTHR31471">
    <property type="entry name" value="OS02G0116800 PROTEIN"/>
    <property type="match status" value="1"/>
</dbReference>
<evidence type="ECO:0000256" key="2">
    <source>
        <dbReference type="SAM" id="MobiDB-lite"/>
    </source>
</evidence>
<comment type="similarity">
    <text evidence="1">Belongs to the remorin family.</text>
</comment>
<evidence type="ECO:0000313" key="4">
    <source>
        <dbReference type="EMBL" id="GMN41960.1"/>
    </source>
</evidence>
<feature type="compositionally biased region" description="Polar residues" evidence="2">
    <location>
        <begin position="24"/>
        <end position="36"/>
    </location>
</feature>
<feature type="domain" description="Remorin C-terminal" evidence="3">
    <location>
        <begin position="329"/>
        <end position="416"/>
    </location>
</feature>
<feature type="compositionally biased region" description="Polar residues" evidence="2">
    <location>
        <begin position="125"/>
        <end position="137"/>
    </location>
</feature>
<dbReference type="PANTHER" id="PTHR31471:SF51">
    <property type="entry name" value="REMORIN FAMILY PROTEIN"/>
    <property type="match status" value="1"/>
</dbReference>
<feature type="region of interest" description="Disordered" evidence="2">
    <location>
        <begin position="359"/>
        <end position="380"/>
    </location>
</feature>
<feature type="compositionally biased region" description="Polar residues" evidence="2">
    <location>
        <begin position="256"/>
        <end position="270"/>
    </location>
</feature>
<feature type="compositionally biased region" description="Basic and acidic residues" evidence="2">
    <location>
        <begin position="88"/>
        <end position="99"/>
    </location>
</feature>
<evidence type="ECO:0000256" key="1">
    <source>
        <dbReference type="ARBA" id="ARBA00005711"/>
    </source>
</evidence>
<name>A0AA87ZY83_FICCA</name>
<feature type="region of interest" description="Disordered" evidence="2">
    <location>
        <begin position="1"/>
        <end position="67"/>
    </location>
</feature>
<gene>
    <name evidence="4" type="ORF">TIFTF001_011181</name>
</gene>
<reference evidence="4" key="1">
    <citation type="submission" date="2023-07" db="EMBL/GenBank/DDBJ databases">
        <title>draft genome sequence of fig (Ficus carica).</title>
        <authorList>
            <person name="Takahashi T."/>
            <person name="Nishimura K."/>
        </authorList>
    </citation>
    <scope>NUCLEOTIDE SEQUENCE</scope>
</reference>